<dbReference type="KEGG" id="pma:Pro_0486"/>
<dbReference type="eggNOG" id="COG1641">
    <property type="taxonomic scope" value="Bacteria"/>
</dbReference>
<reference evidence="3 4" key="1">
    <citation type="journal article" date="2003" name="Proc. Natl. Acad. Sci. U.S.A.">
        <title>Genome sequence of the cyanobacterium Prochlorococcus marinus SS120, a nearly minimal oxyphototrophic genome.</title>
        <authorList>
            <person name="Dufresne A."/>
            <person name="Salanoubat M."/>
            <person name="Partensky F."/>
            <person name="Artiguenave F."/>
            <person name="Axmann I.M."/>
            <person name="Barbe V."/>
            <person name="Duprat S."/>
            <person name="Galperin M.Y."/>
            <person name="Koonin E.V."/>
            <person name="Le Gall F."/>
            <person name="Makarova K.S."/>
            <person name="Ostrowski M."/>
            <person name="Oztas S."/>
            <person name="Robert C."/>
            <person name="Rogozin I.B."/>
            <person name="Scanlan D.J."/>
            <person name="Tandeau de Marsac N."/>
            <person name="Weissenbach J."/>
            <person name="Wincker P."/>
            <person name="Wolf Y.I."/>
            <person name="Hess W.R."/>
        </authorList>
    </citation>
    <scope>NUCLEOTIDE SEQUENCE [LARGE SCALE GENOMIC DNA]</scope>
    <source>
        <strain evidence="4">SARG / CCMP1375 / SS120</strain>
    </source>
</reference>
<dbReference type="Proteomes" id="UP000001420">
    <property type="component" value="Chromosome"/>
</dbReference>
<keyword evidence="1 2" id="KW-0533">Nickel</keyword>
<keyword evidence="4" id="KW-1185">Reference proteome</keyword>
<dbReference type="EnsemblBacteria" id="AAP99531">
    <property type="protein sequence ID" value="AAP99531"/>
    <property type="gene ID" value="Pro_0486"/>
</dbReference>
<evidence type="ECO:0000256" key="2">
    <source>
        <dbReference type="HAMAP-Rule" id="MF_01074"/>
    </source>
</evidence>
<dbReference type="RefSeq" id="WP_011124640.1">
    <property type="nucleotide sequence ID" value="NC_005042.1"/>
</dbReference>
<comment type="similarity">
    <text evidence="2">Belongs to the LarC family.</text>
</comment>
<dbReference type="PANTHER" id="PTHR36566">
    <property type="entry name" value="NICKEL INSERTION PROTEIN-RELATED"/>
    <property type="match status" value="1"/>
</dbReference>
<accession>Q7VD97</accession>
<dbReference type="OrthoDB" id="9765625at2"/>
<organism evidence="3 4">
    <name type="scientific">Prochlorococcus marinus (strain SARG / CCMP1375 / SS120)</name>
    <dbReference type="NCBI Taxonomy" id="167539"/>
    <lineage>
        <taxon>Bacteria</taxon>
        <taxon>Bacillati</taxon>
        <taxon>Cyanobacteriota</taxon>
        <taxon>Cyanophyceae</taxon>
        <taxon>Synechococcales</taxon>
        <taxon>Prochlorococcaceae</taxon>
        <taxon>Prochlorococcus</taxon>
    </lineage>
</organism>
<dbReference type="STRING" id="167539.Pro_0486"/>
<dbReference type="GO" id="GO:0016151">
    <property type="term" value="F:nickel cation binding"/>
    <property type="evidence" value="ECO:0007669"/>
    <property type="project" value="UniProtKB-UniRule"/>
</dbReference>
<dbReference type="InterPro" id="IPR002822">
    <property type="entry name" value="Ni_insertion"/>
</dbReference>
<evidence type="ECO:0000313" key="3">
    <source>
        <dbReference type="EMBL" id="AAP99531.1"/>
    </source>
</evidence>
<evidence type="ECO:0000313" key="4">
    <source>
        <dbReference type="Proteomes" id="UP000001420"/>
    </source>
</evidence>
<dbReference type="HAMAP" id="MF_01074">
    <property type="entry name" value="LarC"/>
    <property type="match status" value="1"/>
</dbReference>
<dbReference type="NCBIfam" id="TIGR00299">
    <property type="entry name" value="nickel pincer cofactor biosynthesis protein LarC"/>
    <property type="match status" value="1"/>
</dbReference>
<proteinExistence type="inferred from homology"/>
<gene>
    <name evidence="3" type="ordered locus">Pro_0486</name>
</gene>
<dbReference type="AlphaFoldDB" id="Q7VD97"/>
<sequence length="408" mass="45244">MKSLFIDSSTGISGDMLLAAFLDLGVPFDAINAPLKLLGLDHSYSLRAEEAKSFDLRGLKVFVEDKELNHPNRHWVDIRTLIESSSLKKLLKEKVLKVFKLLAEAEASVHGIDADQVHFHELGSIDSLVDIIGVCAAVDYLEPRNIFCSFPPAGSGLVQAAHGYLPVPVPAVLQLAKAHKIKLVSDEASCGEVTTPTGLALLIVLADSFLRPKVLNINSIGIGLGHRKLQRPNLLRICLLESDSFTSSRLIEEELCWEEVIIQETWIDDSSPEDVSLLIDDLKRAGAIDVSSQSIQMKKGRTGVCLTAIVKPELAAKVRLIWFSFGTTIGLREKTEGRWVAKRRAGTCETVFGKVLVKQVRRPHGKVTIKVEHDELIRISTEKKLHIDEIRKEVLLSLDTFSPLEDWR</sequence>
<protein>
    <recommendedName>
        <fullName evidence="2">Putative nickel insertion protein</fullName>
    </recommendedName>
</protein>
<name>Q7VD97_PROMA</name>
<keyword evidence="2" id="KW-0456">Lyase</keyword>
<dbReference type="PATRIC" id="fig|167539.5.peg.499"/>
<dbReference type="HOGENOM" id="CLU_028523_2_1_3"/>
<evidence type="ECO:0000256" key="1">
    <source>
        <dbReference type="ARBA" id="ARBA00022596"/>
    </source>
</evidence>
<dbReference type="Gene3D" id="3.30.70.1380">
    <property type="entry name" value="Transcriptional regulatory protein pf0864 domain like"/>
    <property type="match status" value="1"/>
</dbReference>
<dbReference type="GO" id="GO:0016829">
    <property type="term" value="F:lyase activity"/>
    <property type="evidence" value="ECO:0007669"/>
    <property type="project" value="UniProtKB-UniRule"/>
</dbReference>
<dbReference type="EMBL" id="AE017126">
    <property type="protein sequence ID" value="AAP99531.1"/>
    <property type="molecule type" value="Genomic_DNA"/>
</dbReference>
<dbReference type="Pfam" id="PF01969">
    <property type="entry name" value="Ni_insertion"/>
    <property type="match status" value="1"/>
</dbReference>
<dbReference type="PANTHER" id="PTHR36566:SF1">
    <property type="entry name" value="PYRIDINIUM-3,5-BISTHIOCARBOXYLIC ACID MONONUCLEOTIDE NICKEL INSERTION PROTEIN"/>
    <property type="match status" value="1"/>
</dbReference>